<dbReference type="Proteomes" id="UP000271889">
    <property type="component" value="Unassembled WGS sequence"/>
</dbReference>
<organism evidence="2 3">
    <name type="scientific">Cylicostephanus goldi</name>
    <name type="common">Nematode worm</name>
    <dbReference type="NCBI Taxonomy" id="71465"/>
    <lineage>
        <taxon>Eukaryota</taxon>
        <taxon>Metazoa</taxon>
        <taxon>Ecdysozoa</taxon>
        <taxon>Nematoda</taxon>
        <taxon>Chromadorea</taxon>
        <taxon>Rhabditida</taxon>
        <taxon>Rhabditina</taxon>
        <taxon>Rhabditomorpha</taxon>
        <taxon>Strongyloidea</taxon>
        <taxon>Strongylidae</taxon>
        <taxon>Cylicostephanus</taxon>
    </lineage>
</organism>
<name>A0A3P6PUF6_CYLGO</name>
<keyword evidence="1" id="KW-1133">Transmembrane helix</keyword>
<keyword evidence="1" id="KW-0472">Membrane</keyword>
<keyword evidence="1" id="KW-0812">Transmembrane</keyword>
<evidence type="ECO:0000313" key="2">
    <source>
        <dbReference type="EMBL" id="VDK43276.1"/>
    </source>
</evidence>
<dbReference type="OrthoDB" id="5807489at2759"/>
<accession>A0A3P6PUF6</accession>
<gene>
    <name evidence="2" type="ORF">CGOC_LOCUS149</name>
</gene>
<keyword evidence="3" id="KW-1185">Reference proteome</keyword>
<dbReference type="EMBL" id="UYRV01000171">
    <property type="protein sequence ID" value="VDK43276.1"/>
    <property type="molecule type" value="Genomic_DNA"/>
</dbReference>
<sequence length="127" mass="14402">MKIFTFFCGVRKTSSDNHVHICRIGVFCCLCFIISERCLFPQIGSPYAAKHAPLFANLRPLLLALMTSQSVVHQPSTFCAIRGCEIDEAFKLILYGFSYAVLFPLMLVMSTTFRSHFFHIVTNYVHG</sequence>
<evidence type="ECO:0008006" key="4">
    <source>
        <dbReference type="Google" id="ProtNLM"/>
    </source>
</evidence>
<evidence type="ECO:0000256" key="1">
    <source>
        <dbReference type="SAM" id="Phobius"/>
    </source>
</evidence>
<feature type="transmembrane region" description="Helical" evidence="1">
    <location>
        <begin position="92"/>
        <end position="113"/>
    </location>
</feature>
<proteinExistence type="predicted"/>
<protein>
    <recommendedName>
        <fullName evidence="4">G-protein coupled receptors family 1 profile domain-containing protein</fullName>
    </recommendedName>
</protein>
<evidence type="ECO:0000313" key="3">
    <source>
        <dbReference type="Proteomes" id="UP000271889"/>
    </source>
</evidence>
<dbReference type="AlphaFoldDB" id="A0A3P6PUF6"/>
<reference evidence="2 3" key="1">
    <citation type="submission" date="2018-11" db="EMBL/GenBank/DDBJ databases">
        <authorList>
            <consortium name="Pathogen Informatics"/>
        </authorList>
    </citation>
    <scope>NUCLEOTIDE SEQUENCE [LARGE SCALE GENOMIC DNA]</scope>
</reference>